<proteinExistence type="predicted"/>
<reference evidence="1 2" key="1">
    <citation type="journal article" date="2019" name="Int. J. Syst. Evol. Microbiol.">
        <title>The Global Catalogue of Microorganisms (GCM) 10K type strain sequencing project: providing services to taxonomists for standard genome sequencing and annotation.</title>
        <authorList>
            <consortium name="The Broad Institute Genomics Platform"/>
            <consortium name="The Broad Institute Genome Sequencing Center for Infectious Disease"/>
            <person name="Wu L."/>
            <person name="Ma J."/>
        </authorList>
    </citation>
    <scope>NUCLEOTIDE SEQUENCE [LARGE SCALE GENOMIC DNA]</scope>
    <source>
        <strain evidence="1 2">CGMCC 1.12125</strain>
    </source>
</reference>
<evidence type="ECO:0000313" key="2">
    <source>
        <dbReference type="Proteomes" id="UP001597119"/>
    </source>
</evidence>
<sequence length="66" mass="7523">MGSEFVWGVTKVWHCAYCDARNVTTERDVFSDQCENCTLYNELNWDETSDVSIREAQAAVDGVEVE</sequence>
<gene>
    <name evidence="1" type="ORF">ACFR9U_18185</name>
</gene>
<protein>
    <submittedName>
        <fullName evidence="1">Uncharacterized protein</fullName>
    </submittedName>
</protein>
<comment type="caution">
    <text evidence="1">The sequence shown here is derived from an EMBL/GenBank/DDBJ whole genome shotgun (WGS) entry which is preliminary data.</text>
</comment>
<organism evidence="1 2">
    <name type="scientific">Halorientalis brevis</name>
    <dbReference type="NCBI Taxonomy" id="1126241"/>
    <lineage>
        <taxon>Archaea</taxon>
        <taxon>Methanobacteriati</taxon>
        <taxon>Methanobacteriota</taxon>
        <taxon>Stenosarchaea group</taxon>
        <taxon>Halobacteria</taxon>
        <taxon>Halobacteriales</taxon>
        <taxon>Haloarculaceae</taxon>
        <taxon>Halorientalis</taxon>
    </lineage>
</organism>
<dbReference type="AlphaFoldDB" id="A0ABD6CEW0"/>
<evidence type="ECO:0000313" key="1">
    <source>
        <dbReference type="EMBL" id="MFD1588911.1"/>
    </source>
</evidence>
<name>A0ABD6CEW0_9EURY</name>
<dbReference type="RefSeq" id="WP_247378564.1">
    <property type="nucleotide sequence ID" value="NZ_JALLGV010000005.1"/>
</dbReference>
<keyword evidence="2" id="KW-1185">Reference proteome</keyword>
<dbReference type="EMBL" id="JBHUDJ010000014">
    <property type="protein sequence ID" value="MFD1588911.1"/>
    <property type="molecule type" value="Genomic_DNA"/>
</dbReference>
<accession>A0ABD6CEW0</accession>
<dbReference type="Proteomes" id="UP001597119">
    <property type="component" value="Unassembled WGS sequence"/>
</dbReference>